<dbReference type="InterPro" id="IPR029045">
    <property type="entry name" value="ClpP/crotonase-like_dom_sf"/>
</dbReference>
<dbReference type="CDD" id="cd07560">
    <property type="entry name" value="Peptidase_S41_CPP"/>
    <property type="match status" value="1"/>
</dbReference>
<dbReference type="Pfam" id="PF17804">
    <property type="entry name" value="TSP_NTD"/>
    <property type="match status" value="1"/>
</dbReference>
<dbReference type="EMBL" id="ABVL01000016">
    <property type="protein sequence ID" value="EDY17842.1"/>
    <property type="molecule type" value="Genomic_DNA"/>
</dbReference>
<dbReference type="GO" id="GO:0004252">
    <property type="term" value="F:serine-type endopeptidase activity"/>
    <property type="evidence" value="ECO:0007669"/>
    <property type="project" value="UniProtKB-EC"/>
</dbReference>
<dbReference type="MEROPS" id="S41.001"/>
<dbReference type="PANTHER" id="PTHR32060:SF22">
    <property type="entry name" value="CARBOXYL-TERMINAL-PROCESSING PEPTIDASE 3, CHLOROPLASTIC"/>
    <property type="match status" value="1"/>
</dbReference>
<feature type="region of interest" description="Disordered" evidence="6">
    <location>
        <begin position="668"/>
        <end position="700"/>
    </location>
</feature>
<evidence type="ECO:0000256" key="7">
    <source>
        <dbReference type="SAM" id="SignalP"/>
    </source>
</evidence>
<comment type="similarity">
    <text evidence="1 5">Belongs to the peptidase S41A family.</text>
</comment>
<dbReference type="STRING" id="497964.CfE428DRAFT_4581"/>
<keyword evidence="2 5" id="KW-0645">Protease</keyword>
<protein>
    <submittedName>
        <fullName evidence="9">Carboxyl-terminal protease</fullName>
        <ecNumber evidence="9">3.4.21.102</ecNumber>
    </submittedName>
</protein>
<dbReference type="Pfam" id="PF00595">
    <property type="entry name" value="PDZ"/>
    <property type="match status" value="1"/>
</dbReference>
<dbReference type="InterPro" id="IPR001478">
    <property type="entry name" value="PDZ"/>
</dbReference>
<reference evidence="9 10" key="1">
    <citation type="journal article" date="2011" name="J. Bacteriol.">
        <title>Genome sequence of Chthoniobacter flavus Ellin428, an aerobic heterotrophic soil bacterium.</title>
        <authorList>
            <person name="Kant R."/>
            <person name="van Passel M.W."/>
            <person name="Palva A."/>
            <person name="Lucas S."/>
            <person name="Lapidus A."/>
            <person name="Glavina Del Rio T."/>
            <person name="Dalin E."/>
            <person name="Tice H."/>
            <person name="Bruce D."/>
            <person name="Goodwin L."/>
            <person name="Pitluck S."/>
            <person name="Larimer F.W."/>
            <person name="Land M.L."/>
            <person name="Hauser L."/>
            <person name="Sangwan P."/>
            <person name="de Vos W.M."/>
            <person name="Janssen P.H."/>
            <person name="Smidt H."/>
        </authorList>
    </citation>
    <scope>NUCLEOTIDE SEQUENCE [LARGE SCALE GENOMIC DNA]</scope>
    <source>
        <strain evidence="9 10">Ellin428</strain>
    </source>
</reference>
<dbReference type="InterPro" id="IPR004447">
    <property type="entry name" value="Peptidase_S41A"/>
</dbReference>
<evidence type="ECO:0000256" key="2">
    <source>
        <dbReference type="ARBA" id="ARBA00022670"/>
    </source>
</evidence>
<evidence type="ECO:0000313" key="9">
    <source>
        <dbReference type="EMBL" id="EDY17842.1"/>
    </source>
</evidence>
<dbReference type="GO" id="GO:0006508">
    <property type="term" value="P:proteolysis"/>
    <property type="evidence" value="ECO:0007669"/>
    <property type="project" value="UniProtKB-KW"/>
</dbReference>
<evidence type="ECO:0000256" key="6">
    <source>
        <dbReference type="SAM" id="MobiDB-lite"/>
    </source>
</evidence>
<dbReference type="PANTHER" id="PTHR32060">
    <property type="entry name" value="TAIL-SPECIFIC PROTEASE"/>
    <property type="match status" value="1"/>
</dbReference>
<feature type="signal peptide" evidence="7">
    <location>
        <begin position="1"/>
        <end position="18"/>
    </location>
</feature>
<gene>
    <name evidence="9" type="ORF">CfE428DRAFT_4581</name>
</gene>
<dbReference type="FunCoup" id="B4D6P1">
    <property type="interactions" value="233"/>
</dbReference>
<dbReference type="SMART" id="SM00228">
    <property type="entry name" value="PDZ"/>
    <property type="match status" value="1"/>
</dbReference>
<dbReference type="InterPro" id="IPR040573">
    <property type="entry name" value="TSP_N"/>
</dbReference>
<keyword evidence="3 5" id="KW-0378">Hydrolase</keyword>
<evidence type="ECO:0000259" key="8">
    <source>
        <dbReference type="PROSITE" id="PS50106"/>
    </source>
</evidence>
<dbReference type="PROSITE" id="PS50106">
    <property type="entry name" value="PDZ"/>
    <property type="match status" value="1"/>
</dbReference>
<name>B4D6P1_9BACT</name>
<evidence type="ECO:0000256" key="5">
    <source>
        <dbReference type="RuleBase" id="RU004404"/>
    </source>
</evidence>
<organism evidence="9 10">
    <name type="scientific">Chthoniobacter flavus Ellin428</name>
    <dbReference type="NCBI Taxonomy" id="497964"/>
    <lineage>
        <taxon>Bacteria</taxon>
        <taxon>Pseudomonadati</taxon>
        <taxon>Verrucomicrobiota</taxon>
        <taxon>Spartobacteria</taxon>
        <taxon>Chthoniobacterales</taxon>
        <taxon>Chthoniobacteraceae</taxon>
        <taxon>Chthoniobacter</taxon>
    </lineage>
</organism>
<feature type="domain" description="PDZ" evidence="8">
    <location>
        <begin position="227"/>
        <end position="303"/>
    </location>
</feature>
<dbReference type="Gene3D" id="3.90.226.10">
    <property type="entry name" value="2-enoyl-CoA Hydratase, Chain A, domain 1"/>
    <property type="match status" value="1"/>
</dbReference>
<keyword evidence="10" id="KW-1185">Reference proteome</keyword>
<dbReference type="GO" id="GO:0007165">
    <property type="term" value="P:signal transduction"/>
    <property type="evidence" value="ECO:0007669"/>
    <property type="project" value="TreeGrafter"/>
</dbReference>
<dbReference type="eggNOG" id="COG0793">
    <property type="taxonomic scope" value="Bacteria"/>
</dbReference>
<comment type="caution">
    <text evidence="9">The sequence shown here is derived from an EMBL/GenBank/DDBJ whole genome shotgun (WGS) entry which is preliminary data.</text>
</comment>
<dbReference type="InParanoid" id="B4D6P1"/>
<evidence type="ECO:0000313" key="10">
    <source>
        <dbReference type="Proteomes" id="UP000005824"/>
    </source>
</evidence>
<keyword evidence="7" id="KW-0732">Signal</keyword>
<dbReference type="NCBIfam" id="TIGR00225">
    <property type="entry name" value="prc"/>
    <property type="match status" value="1"/>
</dbReference>
<keyword evidence="4 5" id="KW-0720">Serine protease</keyword>
<dbReference type="Pfam" id="PF11818">
    <property type="entry name" value="DUF3340"/>
    <property type="match status" value="1"/>
</dbReference>
<dbReference type="SUPFAM" id="SSF52096">
    <property type="entry name" value="ClpP/crotonase"/>
    <property type="match status" value="1"/>
</dbReference>
<dbReference type="FunFam" id="3.90.226.10:FF:000090">
    <property type="entry name" value="Tail-specific protease"/>
    <property type="match status" value="1"/>
</dbReference>
<proteinExistence type="inferred from homology"/>
<feature type="chain" id="PRO_5002802535" evidence="7">
    <location>
        <begin position="19"/>
        <end position="728"/>
    </location>
</feature>
<dbReference type="Proteomes" id="UP000005824">
    <property type="component" value="Unassembled WGS sequence"/>
</dbReference>
<evidence type="ECO:0000256" key="1">
    <source>
        <dbReference type="ARBA" id="ARBA00009179"/>
    </source>
</evidence>
<accession>B4D6P1</accession>
<dbReference type="InterPro" id="IPR036034">
    <property type="entry name" value="PDZ_sf"/>
</dbReference>
<dbReference type="EC" id="3.4.21.102" evidence="9"/>
<feature type="compositionally biased region" description="Basic and acidic residues" evidence="6">
    <location>
        <begin position="691"/>
        <end position="700"/>
    </location>
</feature>
<dbReference type="InterPro" id="IPR020992">
    <property type="entry name" value="Tail_Prtase_C"/>
</dbReference>
<dbReference type="InterPro" id="IPR005151">
    <property type="entry name" value="Tail-specific_protease"/>
</dbReference>
<sequence length="728" mass="81029">MKHLFAFCAPLAFSIALAATPLQADTPDPGQIEISVGRLLEQGHYSRMKLDEKVSQRFLKYYLEGLDYNRLYFTQKDVDLLTAKYGNSLNNDVLLGNPDPAFTIFNIFKKKVEDRIAKIKDLLNQKYDFTSNRSVEVNRQKAPWPKDEAEADLLWRDRIEGELLQETLNKHATDTPVKVLTRRYDQVLRNLHEQTKEDIVKGFLTTLAQTYDPHSEYMSKSELDNFQINMRLSLVGIGAVLHSEDGYAKIAELVPGGPASKDGHLKVGDKVAGVAQGDKDFVDCVDMKLDKVVEMIRGKKDTIVRLQVIPASATDPSVRKVIEIKRDEIKLKEQEAKAEIIERPGPDGNPIRLGWVILPSFYADMEHSGAAGAKSTTKDVLALINRLKQEHIQGLVMDLRKNGGGSLEEAVNLTGLFIKRGPVVQAKDSNGNIHVSKDRDPSVAWDGPMIVCTNRLSASASEIFAAALQDYNRAVIVGDKSTFGKGTVQTMLEIGRIMPFLGSGNNEAGALKLTIQKFYRIAGGSTQHKGVESDVHLPSLFDRPEIGESALKGPLPYDTVPPAEYDKWERPLFKNDLRQRSAARVAADAEFHYINEDLAEVEKHIAENRVSLNIQVRRTEIDEDKAKRDKRAAAREKVKQPDAKTYVITLDNVNKPDLQLVTYDTKDKKVADGAAPATTNEDDNAADDEDGTNKSERFDPIKSETLNILNDLIDLSRNPKTATASTAK</sequence>
<dbReference type="SUPFAM" id="SSF50156">
    <property type="entry name" value="PDZ domain-like"/>
    <property type="match status" value="1"/>
</dbReference>
<dbReference type="Pfam" id="PF03572">
    <property type="entry name" value="Peptidase_S41"/>
    <property type="match status" value="1"/>
</dbReference>
<dbReference type="SMART" id="SM00245">
    <property type="entry name" value="TSPc"/>
    <property type="match status" value="1"/>
</dbReference>
<dbReference type="Gene3D" id="2.30.42.10">
    <property type="match status" value="1"/>
</dbReference>
<evidence type="ECO:0000256" key="4">
    <source>
        <dbReference type="ARBA" id="ARBA00022825"/>
    </source>
</evidence>
<feature type="compositionally biased region" description="Acidic residues" evidence="6">
    <location>
        <begin position="680"/>
        <end position="690"/>
    </location>
</feature>
<dbReference type="GO" id="GO:0030288">
    <property type="term" value="C:outer membrane-bounded periplasmic space"/>
    <property type="evidence" value="ECO:0007669"/>
    <property type="project" value="TreeGrafter"/>
</dbReference>
<dbReference type="AlphaFoldDB" id="B4D6P1"/>
<dbReference type="RefSeq" id="WP_006981902.1">
    <property type="nucleotide sequence ID" value="NZ_ABVL01000016.1"/>
</dbReference>
<evidence type="ECO:0000256" key="3">
    <source>
        <dbReference type="ARBA" id="ARBA00022801"/>
    </source>
</evidence>